<dbReference type="RefSeq" id="WP_135189752.1">
    <property type="nucleotide sequence ID" value="NZ_SPUM01000064.1"/>
</dbReference>
<evidence type="ECO:0000313" key="1">
    <source>
        <dbReference type="EMBL" id="TFW32186.1"/>
    </source>
</evidence>
<dbReference type="EMBL" id="SPUM01000064">
    <property type="protein sequence ID" value="TFW32186.1"/>
    <property type="molecule type" value="Genomic_DNA"/>
</dbReference>
<dbReference type="AlphaFoldDB" id="A0A4Y9T3S2"/>
<gene>
    <name evidence="1" type="ORF">E4O92_10655</name>
</gene>
<sequence>MKWLLRGLFAMEVAYFLIYGPHIFATKVDQNISPKGYYRLEYLKPGFPYLLSITKQIPMIVRLYDNRSGKLLGESDIVDMNGNGEIFWASTDDPNIQIGMDIVFPASPEPE</sequence>
<keyword evidence="2" id="KW-1185">Reference proteome</keyword>
<name>A0A4Y9T3S2_9BURK</name>
<evidence type="ECO:0000313" key="2">
    <source>
        <dbReference type="Proteomes" id="UP000297258"/>
    </source>
</evidence>
<dbReference type="OrthoDB" id="8812657at2"/>
<protein>
    <submittedName>
        <fullName evidence="1">Uncharacterized protein</fullName>
    </submittedName>
</protein>
<accession>A0A4Y9T3S2</accession>
<dbReference type="Proteomes" id="UP000297258">
    <property type="component" value="Unassembled WGS sequence"/>
</dbReference>
<comment type="caution">
    <text evidence="1">The sequence shown here is derived from an EMBL/GenBank/DDBJ whole genome shotgun (WGS) entry which is preliminary data.</text>
</comment>
<proteinExistence type="predicted"/>
<organism evidence="1 2">
    <name type="scientific">Massilia horti</name>
    <dbReference type="NCBI Taxonomy" id="2562153"/>
    <lineage>
        <taxon>Bacteria</taxon>
        <taxon>Pseudomonadati</taxon>
        <taxon>Pseudomonadota</taxon>
        <taxon>Betaproteobacteria</taxon>
        <taxon>Burkholderiales</taxon>
        <taxon>Oxalobacteraceae</taxon>
        <taxon>Telluria group</taxon>
        <taxon>Massilia</taxon>
    </lineage>
</organism>
<reference evidence="1 2" key="1">
    <citation type="submission" date="2019-03" db="EMBL/GenBank/DDBJ databases">
        <title>Draft genome of Massilia hortus sp. nov., a novel bacterial species of the Oxalobacteraceae family.</title>
        <authorList>
            <person name="Peta V."/>
            <person name="Raths R."/>
            <person name="Bucking H."/>
        </authorList>
    </citation>
    <scope>NUCLEOTIDE SEQUENCE [LARGE SCALE GENOMIC DNA]</scope>
    <source>
        <strain evidence="1 2">ONC3</strain>
    </source>
</reference>